<dbReference type="EMBL" id="BLAG01000011">
    <property type="protein sequence ID" value="GES31839.1"/>
    <property type="molecule type" value="Genomic_DNA"/>
</dbReference>
<sequence>MDSARDRRTPTTHTGSTLRGLRISRVPGKPVQREDDGQIAIHLWLRRDGAFDGDVALRLAPGEAELLHAQLCYALDDPPVTVAAPTSAGPASEGPLPDCRRSVQKSQGVRHL</sequence>
<dbReference type="OrthoDB" id="4226808at2"/>
<accession>A0A5J4LJW1</accession>
<gene>
    <name evidence="2" type="ORF">San01_43260</name>
</gene>
<proteinExistence type="predicted"/>
<feature type="region of interest" description="Disordered" evidence="1">
    <location>
        <begin position="82"/>
        <end position="112"/>
    </location>
</feature>
<evidence type="ECO:0000313" key="3">
    <source>
        <dbReference type="Proteomes" id="UP000325598"/>
    </source>
</evidence>
<dbReference type="GeneID" id="96752960"/>
<protein>
    <submittedName>
        <fullName evidence="2">Uncharacterized protein</fullName>
    </submittedName>
</protein>
<reference evidence="2 3" key="1">
    <citation type="submission" date="2019-10" db="EMBL/GenBank/DDBJ databases">
        <title>Whole genome shotgun sequence of Streptomyces angustmyceticus NBRC 3934.</title>
        <authorList>
            <person name="Hosoyama A."/>
            <person name="Ichikawa N."/>
            <person name="Kimura A."/>
            <person name="Kitahashi Y."/>
            <person name="Komaki H."/>
            <person name="Uohara A."/>
        </authorList>
    </citation>
    <scope>NUCLEOTIDE SEQUENCE [LARGE SCALE GENOMIC DNA]</scope>
    <source>
        <strain evidence="2 3">NBRC 3934</strain>
    </source>
</reference>
<dbReference type="AlphaFoldDB" id="A0A5J4LJW1"/>
<organism evidence="2 3">
    <name type="scientific">Streptomyces angustmyceticus</name>
    <dbReference type="NCBI Taxonomy" id="285578"/>
    <lineage>
        <taxon>Bacteria</taxon>
        <taxon>Bacillati</taxon>
        <taxon>Actinomycetota</taxon>
        <taxon>Actinomycetes</taxon>
        <taxon>Kitasatosporales</taxon>
        <taxon>Streptomycetaceae</taxon>
        <taxon>Streptomyces</taxon>
    </lineage>
</organism>
<name>A0A5J4LJW1_9ACTN</name>
<feature type="region of interest" description="Disordered" evidence="1">
    <location>
        <begin position="1"/>
        <end position="33"/>
    </location>
</feature>
<dbReference type="RefSeq" id="WP_086721811.1">
    <property type="nucleotide sequence ID" value="NZ_BLAG01000011.1"/>
</dbReference>
<dbReference type="Proteomes" id="UP000325598">
    <property type="component" value="Unassembled WGS sequence"/>
</dbReference>
<keyword evidence="3" id="KW-1185">Reference proteome</keyword>
<evidence type="ECO:0000313" key="2">
    <source>
        <dbReference type="EMBL" id="GES31839.1"/>
    </source>
</evidence>
<evidence type="ECO:0000256" key="1">
    <source>
        <dbReference type="SAM" id="MobiDB-lite"/>
    </source>
</evidence>
<comment type="caution">
    <text evidence="2">The sequence shown here is derived from an EMBL/GenBank/DDBJ whole genome shotgun (WGS) entry which is preliminary data.</text>
</comment>